<keyword evidence="3" id="KW-0547">Nucleotide-binding</keyword>
<dbReference type="RefSeq" id="WP_042441789.1">
    <property type="nucleotide sequence ID" value="NZ_BBPN01000001.1"/>
</dbReference>
<evidence type="ECO:0000256" key="5">
    <source>
        <dbReference type="ARBA" id="ARBA00022989"/>
    </source>
</evidence>
<dbReference type="STRING" id="235985.SAMN05414137_104165"/>
<reference evidence="10" key="1">
    <citation type="submission" date="2016-10" db="EMBL/GenBank/DDBJ databases">
        <authorList>
            <person name="Varghese N."/>
        </authorList>
    </citation>
    <scope>NUCLEOTIDE SEQUENCE [LARGE SCALE GENOMIC DNA]</scope>
    <source>
        <strain evidence="10">DSM 45096 / BCRC 16803 / CGMCC 4.1857 / CIP 109030 / JCM 12277 / KCTC 19219 / NBRC 100920 / 33214</strain>
    </source>
</reference>
<dbReference type="Pfam" id="PF00005">
    <property type="entry name" value="ABC_tran"/>
    <property type="match status" value="1"/>
</dbReference>
<dbReference type="PANTHER" id="PTHR24221:SF654">
    <property type="entry name" value="ATP-BINDING CASSETTE SUB-FAMILY B MEMBER 6"/>
    <property type="match status" value="1"/>
</dbReference>
<organism evidence="9 10">
    <name type="scientific">Streptacidiphilus jiangxiensis</name>
    <dbReference type="NCBI Taxonomy" id="235985"/>
    <lineage>
        <taxon>Bacteria</taxon>
        <taxon>Bacillati</taxon>
        <taxon>Actinomycetota</taxon>
        <taxon>Actinomycetes</taxon>
        <taxon>Kitasatosporales</taxon>
        <taxon>Streptomycetaceae</taxon>
        <taxon>Streptacidiphilus</taxon>
    </lineage>
</organism>
<feature type="transmembrane region" description="Helical" evidence="7">
    <location>
        <begin position="266"/>
        <end position="283"/>
    </location>
</feature>
<dbReference type="InterPro" id="IPR039421">
    <property type="entry name" value="Type_1_exporter"/>
</dbReference>
<feature type="transmembrane region" description="Helical" evidence="7">
    <location>
        <begin position="237"/>
        <end position="260"/>
    </location>
</feature>
<evidence type="ECO:0000256" key="4">
    <source>
        <dbReference type="ARBA" id="ARBA00022840"/>
    </source>
</evidence>
<dbReference type="InterPro" id="IPR003439">
    <property type="entry name" value="ABC_transporter-like_ATP-bd"/>
</dbReference>
<comment type="subcellular location">
    <subcellularLocation>
        <location evidence="1">Cell membrane</location>
        <topology evidence="1">Multi-pass membrane protein</topology>
    </subcellularLocation>
</comment>
<dbReference type="InterPro" id="IPR036640">
    <property type="entry name" value="ABC1_TM_sf"/>
</dbReference>
<feature type="transmembrane region" description="Helical" evidence="7">
    <location>
        <begin position="136"/>
        <end position="155"/>
    </location>
</feature>
<dbReference type="SUPFAM" id="SSF90123">
    <property type="entry name" value="ABC transporter transmembrane region"/>
    <property type="match status" value="1"/>
</dbReference>
<keyword evidence="5 7" id="KW-1133">Transmembrane helix</keyword>
<dbReference type="Proteomes" id="UP000183015">
    <property type="component" value="Unassembled WGS sequence"/>
</dbReference>
<dbReference type="EMBL" id="FOAZ01000004">
    <property type="protein sequence ID" value="SEK89217.1"/>
    <property type="molecule type" value="Genomic_DNA"/>
</dbReference>
<feature type="transmembrane region" description="Helical" evidence="7">
    <location>
        <begin position="167"/>
        <end position="184"/>
    </location>
</feature>
<protein>
    <submittedName>
        <fullName evidence="9">ABC-type bacteriocin/lantibiotic exporter, contains an N-terminal double-glycine peptidase domain</fullName>
    </submittedName>
</protein>
<gene>
    <name evidence="9" type="ORF">SAMN05414137_104165</name>
</gene>
<dbReference type="InterPro" id="IPR017871">
    <property type="entry name" value="ABC_transporter-like_CS"/>
</dbReference>
<dbReference type="InterPro" id="IPR003593">
    <property type="entry name" value="AAA+_ATPase"/>
</dbReference>
<dbReference type="eggNOG" id="COG2274">
    <property type="taxonomic scope" value="Bacteria"/>
</dbReference>
<evidence type="ECO:0000256" key="2">
    <source>
        <dbReference type="ARBA" id="ARBA00022692"/>
    </source>
</evidence>
<keyword evidence="4" id="KW-0067">ATP-binding</keyword>
<dbReference type="Gene3D" id="1.20.1560.10">
    <property type="entry name" value="ABC transporter type 1, transmembrane domain"/>
    <property type="match status" value="1"/>
</dbReference>
<dbReference type="PROSITE" id="PS50893">
    <property type="entry name" value="ABC_TRANSPORTER_2"/>
    <property type="match status" value="1"/>
</dbReference>
<evidence type="ECO:0000313" key="9">
    <source>
        <dbReference type="EMBL" id="SEK89217.1"/>
    </source>
</evidence>
<name>A0A1H7KTF6_STRJI</name>
<dbReference type="GO" id="GO:0016887">
    <property type="term" value="F:ATP hydrolysis activity"/>
    <property type="evidence" value="ECO:0007669"/>
    <property type="project" value="InterPro"/>
</dbReference>
<dbReference type="GO" id="GO:0005524">
    <property type="term" value="F:ATP binding"/>
    <property type="evidence" value="ECO:0007669"/>
    <property type="project" value="UniProtKB-KW"/>
</dbReference>
<keyword evidence="2 7" id="KW-0812">Transmembrane</keyword>
<dbReference type="AlphaFoldDB" id="A0A1H7KTF6"/>
<evidence type="ECO:0000256" key="3">
    <source>
        <dbReference type="ARBA" id="ARBA00022741"/>
    </source>
</evidence>
<feature type="domain" description="ABC transporter" evidence="8">
    <location>
        <begin position="434"/>
        <end position="661"/>
    </location>
</feature>
<keyword evidence="10" id="KW-1185">Reference proteome</keyword>
<accession>A0A1H7KTF6</accession>
<dbReference type="PANTHER" id="PTHR24221">
    <property type="entry name" value="ATP-BINDING CASSETTE SUB-FAMILY B"/>
    <property type="match status" value="1"/>
</dbReference>
<dbReference type="GO" id="GO:0005886">
    <property type="term" value="C:plasma membrane"/>
    <property type="evidence" value="ECO:0007669"/>
    <property type="project" value="UniProtKB-SubCell"/>
</dbReference>
<dbReference type="Gene3D" id="3.40.50.300">
    <property type="entry name" value="P-loop containing nucleotide triphosphate hydrolases"/>
    <property type="match status" value="1"/>
</dbReference>
<evidence type="ECO:0000256" key="1">
    <source>
        <dbReference type="ARBA" id="ARBA00004651"/>
    </source>
</evidence>
<dbReference type="GO" id="GO:0034040">
    <property type="term" value="F:ATPase-coupled lipid transmembrane transporter activity"/>
    <property type="evidence" value="ECO:0007669"/>
    <property type="project" value="TreeGrafter"/>
</dbReference>
<dbReference type="SMART" id="SM00382">
    <property type="entry name" value="AAA"/>
    <property type="match status" value="1"/>
</dbReference>
<dbReference type="OrthoDB" id="9787557at2"/>
<dbReference type="CDD" id="cd03228">
    <property type="entry name" value="ABCC_MRP_Like"/>
    <property type="match status" value="1"/>
</dbReference>
<dbReference type="PROSITE" id="PS00211">
    <property type="entry name" value="ABC_TRANSPORTER_1"/>
    <property type="match status" value="1"/>
</dbReference>
<proteinExistence type="predicted"/>
<sequence>MSGPGRRPTADRQVLDPWEAVFREAFDRLDPTPVDEWAASVPPTCLDPVSAAALACGARAVRIAPTDLTSPVLAPALVIDAVGRVATLLPGERRSAEEAATDRVAWRLHRRLPEEVGGLRGLVAQARAGLGRTAPLVVLAAGLLAAAVVALLPVLAVELGERHGTQAFLVVALAVPLLALVLGLRERAATSVQRGVHAALEPALWDRVLDPQSRALRGRSPRTLLGAAGVVTQLRSLVAGALLDGLLAFSLVGCTLALLAVVEVRLAIAALAVLVSGMGLLWLRASSVGVPVDSGGPTEEAGALVQAALTGLDEIHLYAREAAVLDRAADALPAARTDGAEEQLAAVRTALCILLPIAVLATGWFSGVGQARLLAACAAVTQLAFALGRVDNLARQLLILGRDLVGGTLAVLRATDRPAEDRLPAGVLRGEIEVARATLTYDGADRPALAQVTLRVEPGEFVAFVGPSGAGKSSLLRLVAGLEDPEHGEVRLDGTPLSRLIPATVRTQTGFVPQDAEVPRGTVRSVVLGTDLPGLDQLAWEALGDAGLADQLRALPMGLATGVSGGTSGFSAGQLQRMLLARAFARRPRLLLLDEIDAVAGERLCRHLRGLRMTRIVVTHSELLARAADRVVVLDGGAVAETGPYDELMAGRGALFRLFHAISEVDDS</sequence>
<feature type="transmembrane region" description="Helical" evidence="7">
    <location>
        <begin position="345"/>
        <end position="365"/>
    </location>
</feature>
<evidence type="ECO:0000256" key="6">
    <source>
        <dbReference type="ARBA" id="ARBA00023136"/>
    </source>
</evidence>
<dbReference type="SUPFAM" id="SSF52540">
    <property type="entry name" value="P-loop containing nucleoside triphosphate hydrolases"/>
    <property type="match status" value="1"/>
</dbReference>
<keyword evidence="6 7" id="KW-0472">Membrane</keyword>
<evidence type="ECO:0000259" key="8">
    <source>
        <dbReference type="PROSITE" id="PS50893"/>
    </source>
</evidence>
<evidence type="ECO:0000256" key="7">
    <source>
        <dbReference type="SAM" id="Phobius"/>
    </source>
</evidence>
<dbReference type="InterPro" id="IPR027417">
    <property type="entry name" value="P-loop_NTPase"/>
</dbReference>
<evidence type="ECO:0000313" key="10">
    <source>
        <dbReference type="Proteomes" id="UP000183015"/>
    </source>
</evidence>